<evidence type="ECO:0000313" key="3">
    <source>
        <dbReference type="Proteomes" id="UP000605846"/>
    </source>
</evidence>
<proteinExistence type="predicted"/>
<dbReference type="SUPFAM" id="SSF48371">
    <property type="entry name" value="ARM repeat"/>
    <property type="match status" value="1"/>
</dbReference>
<feature type="domain" description="W2" evidence="1">
    <location>
        <begin position="257"/>
        <end position="438"/>
    </location>
</feature>
<dbReference type="PANTHER" id="PTHR14208:SF2">
    <property type="entry name" value="PROTEIN KRASAVIETZ"/>
    <property type="match status" value="1"/>
</dbReference>
<dbReference type="SMART" id="SM00515">
    <property type="entry name" value="eIF5C"/>
    <property type="match status" value="1"/>
</dbReference>
<name>A0A8H7BEZ9_9FUNG</name>
<gene>
    <name evidence="2" type="ORF">EC973_005798</name>
</gene>
<comment type="caution">
    <text evidence="2">The sequence shown here is derived from an EMBL/GenBank/DDBJ whole genome shotgun (WGS) entry which is preliminary data.</text>
</comment>
<dbReference type="Gene3D" id="1.25.40.180">
    <property type="match status" value="1"/>
</dbReference>
<organism evidence="2 3">
    <name type="scientific">Apophysomyces ossiformis</name>
    <dbReference type="NCBI Taxonomy" id="679940"/>
    <lineage>
        <taxon>Eukaryota</taxon>
        <taxon>Fungi</taxon>
        <taxon>Fungi incertae sedis</taxon>
        <taxon>Mucoromycota</taxon>
        <taxon>Mucoromycotina</taxon>
        <taxon>Mucoromycetes</taxon>
        <taxon>Mucorales</taxon>
        <taxon>Mucorineae</taxon>
        <taxon>Mucoraceae</taxon>
        <taxon>Apophysomyces</taxon>
    </lineage>
</organism>
<dbReference type="EMBL" id="JABAYA010000339">
    <property type="protein sequence ID" value="KAF7720897.1"/>
    <property type="molecule type" value="Genomic_DNA"/>
</dbReference>
<dbReference type="OrthoDB" id="1727522at2759"/>
<protein>
    <recommendedName>
        <fullName evidence="1">W2 domain-containing protein</fullName>
    </recommendedName>
</protein>
<dbReference type="Pfam" id="PF25504">
    <property type="entry name" value="HEAT_5MP1_2"/>
    <property type="match status" value="1"/>
</dbReference>
<evidence type="ECO:0000313" key="2">
    <source>
        <dbReference type="EMBL" id="KAF7720897.1"/>
    </source>
</evidence>
<evidence type="ECO:0000259" key="1">
    <source>
        <dbReference type="PROSITE" id="PS51363"/>
    </source>
</evidence>
<accession>A0A8H7BEZ9</accession>
<keyword evidence="3" id="KW-1185">Reference proteome</keyword>
<dbReference type="GO" id="GO:0016020">
    <property type="term" value="C:membrane"/>
    <property type="evidence" value="ECO:0007669"/>
    <property type="project" value="TreeGrafter"/>
</dbReference>
<dbReference type="InterPro" id="IPR051245">
    <property type="entry name" value="eIF5-mimic_regulator"/>
</dbReference>
<dbReference type="PROSITE" id="PS51363">
    <property type="entry name" value="W2"/>
    <property type="match status" value="1"/>
</dbReference>
<dbReference type="GO" id="GO:0005737">
    <property type="term" value="C:cytoplasm"/>
    <property type="evidence" value="ECO:0007669"/>
    <property type="project" value="TreeGrafter"/>
</dbReference>
<dbReference type="Proteomes" id="UP000605846">
    <property type="component" value="Unassembled WGS sequence"/>
</dbReference>
<dbReference type="Pfam" id="PF02020">
    <property type="entry name" value="W2"/>
    <property type="match status" value="1"/>
</dbReference>
<sequence>MNSPQTPATNPKPVLHGVKIKQRKGVQRAQAKHEPEGTLGLLSYHKLNRALLVFRDNILKELASVNVGDLDAISTILDAAGNTLDYRKYGDSLFEILITGGILEPGGNINTDVELSPFSIFAAEDEPTVIKQHVDVFNKMIRRHKYLQRSLEDTLKNILQFVNKWQASENSKLAKATGYFITTQLANIGLLKVLLKDYLVKDGLSLSFSTMVFRTILGEQTIDQLGRSLINAGLDDKLIELFPPNKREEECLVRHFEAEDMKPLVEFYQRNQKNSMKEDLVVTLKEMLESDASVTEVVAYIKQGAKDAGLSEPEVIQIVWTAVLSTIDLINARPDQLEIQTMRSLNKWSKAMEAFATSPKTEIVLLQRVQLTCYEDAKLTKFFRQIVQLLYKNDVLSDNAILYWAEKAHKPQGKTVFLKQMAPFVQWLKDNEESSEEED</sequence>
<dbReference type="InterPro" id="IPR016024">
    <property type="entry name" value="ARM-type_fold"/>
</dbReference>
<dbReference type="AlphaFoldDB" id="A0A8H7BEZ9"/>
<dbReference type="PANTHER" id="PTHR14208">
    <property type="entry name" value="BASIC LEUCINE ZIPPER AND W2 DOMAIN-CONTAINING PROTEIN"/>
    <property type="match status" value="1"/>
</dbReference>
<dbReference type="InterPro" id="IPR003307">
    <property type="entry name" value="W2_domain"/>
</dbReference>
<dbReference type="InterPro" id="IPR057397">
    <property type="entry name" value="HEAT_5MP1_2"/>
</dbReference>
<reference evidence="2" key="1">
    <citation type="submission" date="2020-01" db="EMBL/GenBank/DDBJ databases">
        <title>Genome Sequencing of Three Apophysomyces-Like Fungal Strains Confirms a Novel Fungal Genus in the Mucoromycota with divergent Burkholderia-like Endosymbiotic Bacteria.</title>
        <authorList>
            <person name="Stajich J.E."/>
            <person name="Macias A.M."/>
            <person name="Carter-House D."/>
            <person name="Lovett B."/>
            <person name="Kasson L.R."/>
            <person name="Berry K."/>
            <person name="Grigoriev I."/>
            <person name="Chang Y."/>
            <person name="Spatafora J."/>
            <person name="Kasson M.T."/>
        </authorList>
    </citation>
    <scope>NUCLEOTIDE SEQUENCE</scope>
    <source>
        <strain evidence="2">NRRL A-21654</strain>
    </source>
</reference>